<sequence>MSGLSGSGKSTTAQQLAVQQGAIRLRSDAVRKHLAGVPLHEKAGNEVYTSAMTDKTYTRLIELGVQLAQQGYRVILDAKFDRQAKRQEAISAAQQQGVALTFLHCIAPRDVLSARVSARTGDIADANAEILAKQTMEPFSDNAVVKTLDTTHSQAEIQQQLLDIFQ</sequence>
<gene>
    <name evidence="1" type="ORF">HLUCCA11_04230</name>
</gene>
<evidence type="ECO:0000313" key="1">
    <source>
        <dbReference type="EMBL" id="KPQ37137.1"/>
    </source>
</evidence>
<dbReference type="Proteomes" id="UP000050465">
    <property type="component" value="Unassembled WGS sequence"/>
</dbReference>
<dbReference type="AlphaFoldDB" id="A0A0P8DJX8"/>
<dbReference type="PANTHER" id="PTHR43883:SF1">
    <property type="entry name" value="GLUCONOKINASE"/>
    <property type="match status" value="1"/>
</dbReference>
<dbReference type="PANTHER" id="PTHR43883">
    <property type="entry name" value="SLR0207 PROTEIN"/>
    <property type="match status" value="1"/>
</dbReference>
<accession>A0A0P8DJX8</accession>
<dbReference type="Gene3D" id="3.40.50.300">
    <property type="entry name" value="P-loop containing nucleotide triphosphate hydrolases"/>
    <property type="match status" value="1"/>
</dbReference>
<evidence type="ECO:0008006" key="3">
    <source>
        <dbReference type="Google" id="ProtNLM"/>
    </source>
</evidence>
<evidence type="ECO:0000313" key="2">
    <source>
        <dbReference type="Proteomes" id="UP000050465"/>
    </source>
</evidence>
<dbReference type="EMBL" id="LJZR01000003">
    <property type="protein sequence ID" value="KPQ37137.1"/>
    <property type="molecule type" value="Genomic_DNA"/>
</dbReference>
<dbReference type="InterPro" id="IPR052732">
    <property type="entry name" value="Cell-binding_unc_protein"/>
</dbReference>
<organism evidence="1 2">
    <name type="scientific">Phormidesmis priestleyi Ana</name>
    <dbReference type="NCBI Taxonomy" id="1666911"/>
    <lineage>
        <taxon>Bacteria</taxon>
        <taxon>Bacillati</taxon>
        <taxon>Cyanobacteriota</taxon>
        <taxon>Cyanophyceae</taxon>
        <taxon>Leptolyngbyales</taxon>
        <taxon>Leptolyngbyaceae</taxon>
        <taxon>Phormidesmis</taxon>
    </lineage>
</organism>
<dbReference type="SUPFAM" id="SSF52540">
    <property type="entry name" value="P-loop containing nucleoside triphosphate hydrolases"/>
    <property type="match status" value="1"/>
</dbReference>
<dbReference type="STRING" id="1666911.HLUCCA11_04230"/>
<protein>
    <recommendedName>
        <fullName evidence="3">Gluconokinase</fullName>
    </recommendedName>
</protein>
<name>A0A0P8DJX8_9CYAN</name>
<reference evidence="1 2" key="1">
    <citation type="submission" date="2015-09" db="EMBL/GenBank/DDBJ databases">
        <title>Identification and resolution of microdiversity through metagenomic sequencing of parallel consortia.</title>
        <authorList>
            <person name="Nelson W.C."/>
            <person name="Romine M.F."/>
            <person name="Lindemann S.R."/>
        </authorList>
    </citation>
    <scope>NUCLEOTIDE SEQUENCE [LARGE SCALE GENOMIC DNA]</scope>
    <source>
        <strain evidence="1">Ana</strain>
    </source>
</reference>
<dbReference type="InterPro" id="IPR027417">
    <property type="entry name" value="P-loop_NTPase"/>
</dbReference>
<comment type="caution">
    <text evidence="1">The sequence shown here is derived from an EMBL/GenBank/DDBJ whole genome shotgun (WGS) entry which is preliminary data.</text>
</comment>
<dbReference type="Pfam" id="PF13671">
    <property type="entry name" value="AAA_33"/>
    <property type="match status" value="1"/>
</dbReference>
<proteinExistence type="predicted"/>